<evidence type="ECO:0000313" key="3">
    <source>
        <dbReference type="Proteomes" id="UP001597546"/>
    </source>
</evidence>
<dbReference type="InterPro" id="IPR025381">
    <property type="entry name" value="DUF4296"/>
</dbReference>
<feature type="domain" description="DUF4296" evidence="1">
    <location>
        <begin position="23"/>
        <end position="104"/>
    </location>
</feature>
<evidence type="ECO:0000313" key="2">
    <source>
        <dbReference type="EMBL" id="MFD2733320.1"/>
    </source>
</evidence>
<dbReference type="EMBL" id="JBHULV010000052">
    <property type="protein sequence ID" value="MFD2733320.1"/>
    <property type="molecule type" value="Genomic_DNA"/>
</dbReference>
<name>A0ABW5TX60_9SPHI</name>
<accession>A0ABW5TX60</accession>
<comment type="caution">
    <text evidence="2">The sequence shown here is derived from an EMBL/GenBank/DDBJ whole genome shotgun (WGS) entry which is preliminary data.</text>
</comment>
<proteinExistence type="predicted"/>
<evidence type="ECO:0000259" key="1">
    <source>
        <dbReference type="Pfam" id="PF14129"/>
    </source>
</evidence>
<gene>
    <name evidence="2" type="ORF">ACFSSE_16535</name>
</gene>
<protein>
    <submittedName>
        <fullName evidence="2">DUF4296 domain-containing protein</fullName>
    </submittedName>
</protein>
<reference evidence="3" key="1">
    <citation type="journal article" date="2019" name="Int. J. Syst. Evol. Microbiol.">
        <title>The Global Catalogue of Microorganisms (GCM) 10K type strain sequencing project: providing services to taxonomists for standard genome sequencing and annotation.</title>
        <authorList>
            <consortium name="The Broad Institute Genomics Platform"/>
            <consortium name="The Broad Institute Genome Sequencing Center for Infectious Disease"/>
            <person name="Wu L."/>
            <person name="Ma J."/>
        </authorList>
    </citation>
    <scope>NUCLEOTIDE SEQUENCE [LARGE SCALE GENOMIC DNA]</scope>
    <source>
        <strain evidence="3">KCTC 42456</strain>
    </source>
</reference>
<dbReference type="PROSITE" id="PS51257">
    <property type="entry name" value="PROKAR_LIPOPROTEIN"/>
    <property type="match status" value="1"/>
</dbReference>
<dbReference type="Pfam" id="PF14129">
    <property type="entry name" value="DUF4296"/>
    <property type="match status" value="1"/>
</dbReference>
<dbReference type="Proteomes" id="UP001597546">
    <property type="component" value="Unassembled WGS sequence"/>
</dbReference>
<dbReference type="RefSeq" id="WP_379046292.1">
    <property type="nucleotide sequence ID" value="NZ_JBHSKW010000058.1"/>
</dbReference>
<organism evidence="2 3">
    <name type="scientific">Pedobacter alpinus</name>
    <dbReference type="NCBI Taxonomy" id="1590643"/>
    <lineage>
        <taxon>Bacteria</taxon>
        <taxon>Pseudomonadati</taxon>
        <taxon>Bacteroidota</taxon>
        <taxon>Sphingobacteriia</taxon>
        <taxon>Sphingobacteriales</taxon>
        <taxon>Sphingobacteriaceae</taxon>
        <taxon>Pedobacter</taxon>
    </lineage>
</organism>
<keyword evidence="3" id="KW-1185">Reference proteome</keyword>
<sequence length="132" mass="15465">MKNVVIIFVLALGILSCNQNELPKNVMDEQKLVKVLVDMEITDSYLNHVYQPDTQKMQAHTRYNYIFKKHKIDSAKFTNSLKYYSLDPKNMHAIYTLVEDSITKWEIALKPKPKRVKKVKKVKNVKDDLPVQ</sequence>